<feature type="region of interest" description="Disordered" evidence="1">
    <location>
        <begin position="1"/>
        <end position="47"/>
    </location>
</feature>
<evidence type="ECO:0000256" key="1">
    <source>
        <dbReference type="SAM" id="MobiDB-lite"/>
    </source>
</evidence>
<proteinExistence type="predicted"/>
<name>A0A0N7CI68_WEICO</name>
<feature type="compositionally biased region" description="Polar residues" evidence="1">
    <location>
        <begin position="16"/>
        <end position="47"/>
    </location>
</feature>
<protein>
    <submittedName>
        <fullName evidence="2">Uncharacterized protein</fullName>
    </submittedName>
</protein>
<dbReference type="EMBL" id="KR350502">
    <property type="protein sequence ID" value="AKL79734.1"/>
    <property type="molecule type" value="Genomic_DNA"/>
</dbReference>
<gene>
    <name evidence="2" type="ORF">pWcMBF8-1_22</name>
</gene>
<organism evidence="2">
    <name type="scientific">Weissella confusa</name>
    <name type="common">Lactobacillus confusus</name>
    <dbReference type="NCBI Taxonomy" id="1583"/>
    <lineage>
        <taxon>Bacteria</taxon>
        <taxon>Bacillati</taxon>
        <taxon>Bacillota</taxon>
        <taxon>Bacilli</taxon>
        <taxon>Lactobacillales</taxon>
        <taxon>Lactobacillaceae</taxon>
        <taxon>Weissella</taxon>
    </lineage>
</organism>
<geneLocation type="plasmid" evidence="2">
    <name>pWcMBF8-1</name>
</geneLocation>
<dbReference type="AlphaFoldDB" id="A0A0N7CI68"/>
<sequence length="47" mass="5265">MVAKTQKTVNKKLKNTPKTGRINLQETEILQASETSSKRTYTSPLNS</sequence>
<accession>A0A0N7CI68</accession>
<evidence type="ECO:0000313" key="2">
    <source>
        <dbReference type="EMBL" id="AKL79734.1"/>
    </source>
</evidence>
<keyword evidence="2" id="KW-0614">Plasmid</keyword>
<reference evidence="2" key="1">
    <citation type="submission" date="2015-04" db="EMBL/GenBank/DDBJ databases">
        <title>Plasmid pWcMBF8-1 isolated from Weissella confusa strain MBF8-1 carries a bacteriocin-encoding locus.</title>
        <authorList>
            <person name="Malik A."/>
            <person name="Heng N.C.K."/>
        </authorList>
    </citation>
    <scope>NUCLEOTIDE SEQUENCE</scope>
    <source>
        <strain evidence="2">MBF8-1</strain>
        <plasmid evidence="2">pWcMBF8-1</plasmid>
    </source>
</reference>